<keyword evidence="3" id="KW-1185">Reference proteome</keyword>
<gene>
    <name evidence="2" type="ORF">AB1Y20_013310</name>
</gene>
<dbReference type="GO" id="GO:0003824">
    <property type="term" value="F:catalytic activity"/>
    <property type="evidence" value="ECO:0007669"/>
    <property type="project" value="InterPro"/>
</dbReference>
<name>A0AB34ILC4_PRYPA</name>
<dbReference type="Gene3D" id="3.40.140.10">
    <property type="entry name" value="Cytidine Deaminase, domain 2"/>
    <property type="match status" value="1"/>
</dbReference>
<organism evidence="2 3">
    <name type="scientific">Prymnesium parvum</name>
    <name type="common">Toxic golden alga</name>
    <dbReference type="NCBI Taxonomy" id="97485"/>
    <lineage>
        <taxon>Eukaryota</taxon>
        <taxon>Haptista</taxon>
        <taxon>Haptophyta</taxon>
        <taxon>Prymnesiophyceae</taxon>
        <taxon>Prymnesiales</taxon>
        <taxon>Prymnesiaceae</taxon>
        <taxon>Prymnesium</taxon>
    </lineage>
</organism>
<dbReference type="EMBL" id="JBGBPQ010000023">
    <property type="protein sequence ID" value="KAL1500663.1"/>
    <property type="molecule type" value="Genomic_DNA"/>
</dbReference>
<accession>A0AB34ILC4</accession>
<dbReference type="Proteomes" id="UP001515480">
    <property type="component" value="Unassembled WGS sequence"/>
</dbReference>
<evidence type="ECO:0000259" key="1">
    <source>
        <dbReference type="PROSITE" id="PS51747"/>
    </source>
</evidence>
<dbReference type="InterPro" id="IPR002125">
    <property type="entry name" value="CMP_dCMP_dom"/>
</dbReference>
<evidence type="ECO:0000313" key="3">
    <source>
        <dbReference type="Proteomes" id="UP001515480"/>
    </source>
</evidence>
<comment type="caution">
    <text evidence="2">The sequence shown here is derived from an EMBL/GenBank/DDBJ whole genome shotgun (WGS) entry which is preliminary data.</text>
</comment>
<dbReference type="PROSITE" id="PS51747">
    <property type="entry name" value="CYT_DCMP_DEAMINASES_2"/>
    <property type="match status" value="1"/>
</dbReference>
<sequence>MLAVGRHSKFLLLAASEAERSQLEIKHGALLVRGGKIVGAGHNSDRSRLCGMPGGIANTISLHSEVAAIHDAQSWVLRA</sequence>
<dbReference type="InterPro" id="IPR016193">
    <property type="entry name" value="Cytidine_deaminase-like"/>
</dbReference>
<dbReference type="AlphaFoldDB" id="A0AB34ILC4"/>
<feature type="domain" description="CMP/dCMP-type deaminase" evidence="1">
    <location>
        <begin position="5"/>
        <end position="79"/>
    </location>
</feature>
<dbReference type="SUPFAM" id="SSF53927">
    <property type="entry name" value="Cytidine deaminase-like"/>
    <property type="match status" value="1"/>
</dbReference>
<protein>
    <recommendedName>
        <fullName evidence="1">CMP/dCMP-type deaminase domain-containing protein</fullName>
    </recommendedName>
</protein>
<reference evidence="2 3" key="1">
    <citation type="journal article" date="2024" name="Science">
        <title>Giant polyketide synthase enzymes in the biosynthesis of giant marine polyether toxins.</title>
        <authorList>
            <person name="Fallon T.R."/>
            <person name="Shende V.V."/>
            <person name="Wierzbicki I.H."/>
            <person name="Pendleton A.L."/>
            <person name="Watervoot N.F."/>
            <person name="Auber R.P."/>
            <person name="Gonzalez D.J."/>
            <person name="Wisecaver J.H."/>
            <person name="Moore B.S."/>
        </authorList>
    </citation>
    <scope>NUCLEOTIDE SEQUENCE [LARGE SCALE GENOMIC DNA]</scope>
    <source>
        <strain evidence="2 3">12B1</strain>
    </source>
</reference>
<proteinExistence type="predicted"/>
<evidence type="ECO:0000313" key="2">
    <source>
        <dbReference type="EMBL" id="KAL1500663.1"/>
    </source>
</evidence>